<organism evidence="1 2">
    <name type="scientific">Scopulibacillus daqui</name>
    <dbReference type="NCBI Taxonomy" id="1469162"/>
    <lineage>
        <taxon>Bacteria</taxon>
        <taxon>Bacillati</taxon>
        <taxon>Bacillota</taxon>
        <taxon>Bacilli</taxon>
        <taxon>Bacillales</taxon>
        <taxon>Sporolactobacillaceae</taxon>
        <taxon>Scopulibacillus</taxon>
    </lineage>
</organism>
<reference evidence="1 2" key="1">
    <citation type="submission" date="2021-01" db="EMBL/GenBank/DDBJ databases">
        <title>Genomic Encyclopedia of Type Strains, Phase IV (KMG-IV): sequencing the most valuable type-strain genomes for metagenomic binning, comparative biology and taxonomic classification.</title>
        <authorList>
            <person name="Goeker M."/>
        </authorList>
    </citation>
    <scope>NUCLEOTIDE SEQUENCE [LARGE SCALE GENOMIC DNA]</scope>
    <source>
        <strain evidence="1 2">DSM 28236</strain>
    </source>
</reference>
<protein>
    <submittedName>
        <fullName evidence="1">Uncharacterized protein</fullName>
    </submittedName>
</protein>
<accession>A0ABS2PY72</accession>
<evidence type="ECO:0000313" key="2">
    <source>
        <dbReference type="Proteomes" id="UP000808914"/>
    </source>
</evidence>
<keyword evidence="2" id="KW-1185">Reference proteome</keyword>
<dbReference type="Proteomes" id="UP000808914">
    <property type="component" value="Unassembled WGS sequence"/>
</dbReference>
<evidence type="ECO:0000313" key="1">
    <source>
        <dbReference type="EMBL" id="MBM7644994.1"/>
    </source>
</evidence>
<gene>
    <name evidence="1" type="ORF">JOD45_001203</name>
</gene>
<proteinExistence type="predicted"/>
<name>A0ABS2PY72_9BACL</name>
<sequence length="43" mass="5192">MYRYNMLNWLKSNPYSLEKGENEMSGNELELSLNKNKEIIIKR</sequence>
<comment type="caution">
    <text evidence="1">The sequence shown here is derived from an EMBL/GenBank/DDBJ whole genome shotgun (WGS) entry which is preliminary data.</text>
</comment>
<dbReference type="EMBL" id="JAFBER010000005">
    <property type="protein sequence ID" value="MBM7644994.1"/>
    <property type="molecule type" value="Genomic_DNA"/>
</dbReference>